<name>A0ACC5RDW2_9HYPH</name>
<organism evidence="1 2">
    <name type="scientific">Taklimakanibacter albus</name>
    <dbReference type="NCBI Taxonomy" id="2800327"/>
    <lineage>
        <taxon>Bacteria</taxon>
        <taxon>Pseudomonadati</taxon>
        <taxon>Pseudomonadota</taxon>
        <taxon>Alphaproteobacteria</taxon>
        <taxon>Hyphomicrobiales</taxon>
        <taxon>Aestuariivirgaceae</taxon>
        <taxon>Taklimakanibacter</taxon>
    </lineage>
</organism>
<gene>
    <name evidence="1" type="ORF">JHL16_31015</name>
</gene>
<accession>A0ACC5RDW2</accession>
<keyword evidence="2" id="KW-1185">Reference proteome</keyword>
<dbReference type="EMBL" id="JAENHL010000008">
    <property type="protein sequence ID" value="MBK1870838.1"/>
    <property type="molecule type" value="Genomic_DNA"/>
</dbReference>
<comment type="caution">
    <text evidence="1">The sequence shown here is derived from an EMBL/GenBank/DDBJ whole genome shotgun (WGS) entry which is preliminary data.</text>
</comment>
<protein>
    <submittedName>
        <fullName evidence="1">Uncharacterized protein</fullName>
    </submittedName>
</protein>
<dbReference type="Proteomes" id="UP000616151">
    <property type="component" value="Unassembled WGS sequence"/>
</dbReference>
<evidence type="ECO:0000313" key="2">
    <source>
        <dbReference type="Proteomes" id="UP000616151"/>
    </source>
</evidence>
<evidence type="ECO:0000313" key="1">
    <source>
        <dbReference type="EMBL" id="MBK1870838.1"/>
    </source>
</evidence>
<proteinExistence type="predicted"/>
<sequence length="160" mass="17387">MRNIHASGCRSWDMPDASAARHDPHPGDAIARYLAATGPVYGALTRLVSQVSLLLLLSDDRRLSYTGAAAARTLAQETETALAALPVPAAVGRHHWMLSQAMDRLSQVLKRLRRGRMDAAAFARLIRLVRSAHELLRLAALPEAGLSLADLRRACCSCVR</sequence>
<reference evidence="1" key="1">
    <citation type="submission" date="2021-01" db="EMBL/GenBank/DDBJ databases">
        <authorList>
            <person name="Sun Q."/>
        </authorList>
    </citation>
    <scope>NUCLEOTIDE SEQUENCE</scope>
    <source>
        <strain evidence="1">YIM B02566</strain>
    </source>
</reference>